<name>C7XUX2_9LACO</name>
<dbReference type="InterPro" id="IPR010507">
    <property type="entry name" value="Znf_MYM"/>
</dbReference>
<dbReference type="EMBL" id="GG698802">
    <property type="protein sequence ID" value="EEU31083.1"/>
    <property type="molecule type" value="Genomic_DNA"/>
</dbReference>
<dbReference type="Proteomes" id="UP000003987">
    <property type="component" value="Unassembled WGS sequence"/>
</dbReference>
<proteinExistence type="predicted"/>
<evidence type="ECO:0000313" key="3">
    <source>
        <dbReference type="Proteomes" id="UP000003987"/>
    </source>
</evidence>
<keyword evidence="3" id="KW-1185">Reference proteome</keyword>
<reference evidence="2 3" key="1">
    <citation type="submission" date="2009-06" db="EMBL/GenBank/DDBJ databases">
        <title>The Genome Sequence of Lactobacillus coleohominis strain 101-4-CHN.</title>
        <authorList>
            <consortium name="The Broad Institute Genome Sequencing Platform"/>
            <person name="Ward D."/>
            <person name="Young S.K."/>
            <person name="Zeng Q."/>
            <person name="Koehrsen M."/>
            <person name="Alvarado L."/>
            <person name="Berlin A."/>
            <person name="Borenstein D."/>
            <person name="Chen Z."/>
            <person name="Engels R."/>
            <person name="Freedman E."/>
            <person name="Gellesch M."/>
            <person name="Goldberg J."/>
            <person name="Griggs A."/>
            <person name="Gujja S."/>
            <person name="Heiman D."/>
            <person name="Hepburn T."/>
            <person name="Howarth C."/>
            <person name="Jen D."/>
            <person name="Larson L."/>
            <person name="Lewis B."/>
            <person name="Mehta T."/>
            <person name="Park D."/>
            <person name="Pearson M."/>
            <person name="Roberts A."/>
            <person name="Saif S."/>
            <person name="Shea T."/>
            <person name="Shenoy N."/>
            <person name="Sisk P."/>
            <person name="Stolte C."/>
            <person name="Sykes S."/>
            <person name="Walk T."/>
            <person name="White J."/>
            <person name="Yandava C."/>
            <person name="Liu Y."/>
            <person name="Xu Q."/>
            <person name="Lander E."/>
            <person name="Nusbaum C."/>
            <person name="Galagan J."/>
            <person name="Birren B."/>
        </authorList>
    </citation>
    <scope>NUCLEOTIDE SEQUENCE [LARGE SCALE GENOMIC DNA]</scope>
    <source>
        <strain evidence="2 3">101-4-CHN</strain>
    </source>
</reference>
<sequence length="71" mass="8335">MDNTNSKHLKCDYCGTDIFGPFNMEFSVEYYRYKFNGSYKNFCSLMCSGKFAKKHGIEDVFEEPVPLRKEV</sequence>
<protein>
    <recommendedName>
        <fullName evidence="1">MYM-type domain-containing protein</fullName>
    </recommendedName>
</protein>
<dbReference type="RefSeq" id="WP_006916273.1">
    <property type="nucleotide sequence ID" value="NZ_GG698802.1"/>
</dbReference>
<dbReference type="HOGENOM" id="CLU_2734894_0_0_9"/>
<organism evidence="2 3">
    <name type="scientific">Limosilactobacillus coleohominis 101-4-CHN</name>
    <dbReference type="NCBI Taxonomy" id="575594"/>
    <lineage>
        <taxon>Bacteria</taxon>
        <taxon>Bacillati</taxon>
        <taxon>Bacillota</taxon>
        <taxon>Bacilli</taxon>
        <taxon>Lactobacillales</taxon>
        <taxon>Lactobacillaceae</taxon>
        <taxon>Limosilactobacillus</taxon>
    </lineage>
</organism>
<dbReference type="Pfam" id="PF06467">
    <property type="entry name" value="zf-FCS"/>
    <property type="match status" value="1"/>
</dbReference>
<dbReference type="AlphaFoldDB" id="C7XUX2"/>
<gene>
    <name evidence="2" type="ORF">HMPREF0501_00488</name>
</gene>
<dbReference type="GO" id="GO:0008270">
    <property type="term" value="F:zinc ion binding"/>
    <property type="evidence" value="ECO:0007669"/>
    <property type="project" value="InterPro"/>
</dbReference>
<evidence type="ECO:0000259" key="1">
    <source>
        <dbReference type="Pfam" id="PF06467"/>
    </source>
</evidence>
<feature type="domain" description="MYM-type" evidence="1">
    <location>
        <begin position="5"/>
        <end position="51"/>
    </location>
</feature>
<accession>C7XUX2</accession>
<evidence type="ECO:0000313" key="2">
    <source>
        <dbReference type="EMBL" id="EEU31083.1"/>
    </source>
</evidence>